<keyword evidence="2" id="KW-0238">DNA-binding</keyword>
<evidence type="ECO:0000313" key="6">
    <source>
        <dbReference type="Proteomes" id="UP000075635"/>
    </source>
</evidence>
<dbReference type="GO" id="GO:0003700">
    <property type="term" value="F:DNA-binding transcription factor activity"/>
    <property type="evidence" value="ECO:0007669"/>
    <property type="project" value="InterPro"/>
</dbReference>
<dbReference type="PANTHER" id="PTHR47894:SF1">
    <property type="entry name" value="HTH-TYPE TRANSCRIPTIONAL REGULATOR VQSM"/>
    <property type="match status" value="1"/>
</dbReference>
<reference evidence="5 6" key="1">
    <citation type="submission" date="2014-02" db="EMBL/GenBank/DDBJ databases">
        <title>The small core and large imbalanced accessory genome model reveals a collaborative survival strategy of Sorangium cellulosum strains in nature.</title>
        <authorList>
            <person name="Han K."/>
            <person name="Peng R."/>
            <person name="Blom J."/>
            <person name="Li Y.-Z."/>
        </authorList>
    </citation>
    <scope>NUCLEOTIDE SEQUENCE [LARGE SCALE GENOMIC DNA]</scope>
    <source>
        <strain evidence="5 6">So0011-07</strain>
    </source>
</reference>
<evidence type="ECO:0000313" key="5">
    <source>
        <dbReference type="EMBL" id="KYF77608.1"/>
    </source>
</evidence>
<keyword evidence="1" id="KW-0805">Transcription regulation</keyword>
<dbReference type="GO" id="GO:0000976">
    <property type="term" value="F:transcription cis-regulatory region binding"/>
    <property type="evidence" value="ECO:0007669"/>
    <property type="project" value="TreeGrafter"/>
</dbReference>
<dbReference type="InterPro" id="IPR018060">
    <property type="entry name" value="HTH_AraC"/>
</dbReference>
<dbReference type="InterPro" id="IPR009057">
    <property type="entry name" value="Homeodomain-like_sf"/>
</dbReference>
<dbReference type="SUPFAM" id="SSF46689">
    <property type="entry name" value="Homeodomain-like"/>
    <property type="match status" value="1"/>
</dbReference>
<evidence type="ECO:0000259" key="4">
    <source>
        <dbReference type="PROSITE" id="PS01124"/>
    </source>
</evidence>
<dbReference type="Proteomes" id="UP000075635">
    <property type="component" value="Unassembled WGS sequence"/>
</dbReference>
<dbReference type="GO" id="GO:0005829">
    <property type="term" value="C:cytosol"/>
    <property type="evidence" value="ECO:0007669"/>
    <property type="project" value="TreeGrafter"/>
</dbReference>
<dbReference type="EMBL" id="JEMB01002875">
    <property type="protein sequence ID" value="KYF77608.1"/>
    <property type="molecule type" value="Genomic_DNA"/>
</dbReference>
<keyword evidence="3" id="KW-0804">Transcription</keyword>
<dbReference type="InterPro" id="IPR020449">
    <property type="entry name" value="Tscrpt_reg_AraC-type_HTH"/>
</dbReference>
<gene>
    <name evidence="5" type="ORF">BE17_26770</name>
</gene>
<dbReference type="PANTHER" id="PTHR47894">
    <property type="entry name" value="HTH-TYPE TRANSCRIPTIONAL REGULATOR GADX"/>
    <property type="match status" value="1"/>
</dbReference>
<dbReference type="Gene3D" id="1.10.10.60">
    <property type="entry name" value="Homeodomain-like"/>
    <property type="match status" value="1"/>
</dbReference>
<protein>
    <recommendedName>
        <fullName evidence="4">HTH araC/xylS-type domain-containing protein</fullName>
    </recommendedName>
</protein>
<comment type="caution">
    <text evidence="5">The sequence shown here is derived from an EMBL/GenBank/DDBJ whole genome shotgun (WGS) entry which is preliminary data.</text>
</comment>
<dbReference type="PRINTS" id="PR00032">
    <property type="entry name" value="HTHARAC"/>
</dbReference>
<evidence type="ECO:0000256" key="3">
    <source>
        <dbReference type="ARBA" id="ARBA00023163"/>
    </source>
</evidence>
<dbReference type="AlphaFoldDB" id="A0A150RD05"/>
<accession>A0A150RD05</accession>
<name>A0A150RD05_SORCE</name>
<sequence length="117" mass="12824">MAGDAFTPDTASAAALVARALSSAEGGLPTLDDEARSLGTTERTLRRRLQAERTSFRKLVEEVRCDRAADLLARSSVTETALRLGFLDTTAFSHAFRRWFGCPPRELRGARGPRFPT</sequence>
<feature type="domain" description="HTH araC/xylS-type" evidence="4">
    <location>
        <begin position="11"/>
        <end position="110"/>
    </location>
</feature>
<proteinExistence type="predicted"/>
<organism evidence="5 6">
    <name type="scientific">Sorangium cellulosum</name>
    <name type="common">Polyangium cellulosum</name>
    <dbReference type="NCBI Taxonomy" id="56"/>
    <lineage>
        <taxon>Bacteria</taxon>
        <taxon>Pseudomonadati</taxon>
        <taxon>Myxococcota</taxon>
        <taxon>Polyangia</taxon>
        <taxon>Polyangiales</taxon>
        <taxon>Polyangiaceae</taxon>
        <taxon>Sorangium</taxon>
    </lineage>
</organism>
<evidence type="ECO:0000256" key="2">
    <source>
        <dbReference type="ARBA" id="ARBA00023125"/>
    </source>
</evidence>
<evidence type="ECO:0000256" key="1">
    <source>
        <dbReference type="ARBA" id="ARBA00023015"/>
    </source>
</evidence>
<dbReference type="Pfam" id="PF12833">
    <property type="entry name" value="HTH_18"/>
    <property type="match status" value="1"/>
</dbReference>
<dbReference type="SMART" id="SM00342">
    <property type="entry name" value="HTH_ARAC"/>
    <property type="match status" value="1"/>
</dbReference>
<dbReference type="PROSITE" id="PS01124">
    <property type="entry name" value="HTH_ARAC_FAMILY_2"/>
    <property type="match status" value="1"/>
</dbReference>